<name>A0A5C5VPW3_9BACT</name>
<dbReference type="InterPro" id="IPR000917">
    <property type="entry name" value="Sulfatase_N"/>
</dbReference>
<feature type="chain" id="PRO_5023033462" evidence="1">
    <location>
        <begin position="22"/>
        <end position="543"/>
    </location>
</feature>
<reference evidence="3 4" key="1">
    <citation type="submission" date="2019-02" db="EMBL/GenBank/DDBJ databases">
        <title>Deep-cultivation of Planctomycetes and their phenomic and genomic characterization uncovers novel biology.</title>
        <authorList>
            <person name="Wiegand S."/>
            <person name="Jogler M."/>
            <person name="Boedeker C."/>
            <person name="Pinto D."/>
            <person name="Vollmers J."/>
            <person name="Rivas-Marin E."/>
            <person name="Kohn T."/>
            <person name="Peeters S.H."/>
            <person name="Heuer A."/>
            <person name="Rast P."/>
            <person name="Oberbeckmann S."/>
            <person name="Bunk B."/>
            <person name="Jeske O."/>
            <person name="Meyerdierks A."/>
            <person name="Storesund J.E."/>
            <person name="Kallscheuer N."/>
            <person name="Luecker S."/>
            <person name="Lage O.M."/>
            <person name="Pohl T."/>
            <person name="Merkel B.J."/>
            <person name="Hornburger P."/>
            <person name="Mueller R.-W."/>
            <person name="Bruemmer F."/>
            <person name="Labrenz M."/>
            <person name="Spormann A.M."/>
            <person name="Op Den Camp H."/>
            <person name="Overmann J."/>
            <person name="Amann R."/>
            <person name="Jetten M.S.M."/>
            <person name="Mascher T."/>
            <person name="Medema M.H."/>
            <person name="Devos D.P."/>
            <person name="Kaster A.-K."/>
            <person name="Ovreas L."/>
            <person name="Rohde M."/>
            <person name="Galperin M.Y."/>
            <person name="Jogler C."/>
        </authorList>
    </citation>
    <scope>NUCLEOTIDE SEQUENCE [LARGE SCALE GENOMIC DNA]</scope>
    <source>
        <strain evidence="3 4">Pla111</strain>
    </source>
</reference>
<accession>A0A5C5VPW3</accession>
<dbReference type="PANTHER" id="PTHR43751:SF1">
    <property type="entry name" value="SULFATASE ATSG-RELATED"/>
    <property type="match status" value="1"/>
</dbReference>
<comment type="caution">
    <text evidence="3">The sequence shown here is derived from an EMBL/GenBank/DDBJ whole genome shotgun (WGS) entry which is preliminary data.</text>
</comment>
<dbReference type="GO" id="GO:0004065">
    <property type="term" value="F:arylsulfatase activity"/>
    <property type="evidence" value="ECO:0007669"/>
    <property type="project" value="UniProtKB-EC"/>
</dbReference>
<evidence type="ECO:0000313" key="3">
    <source>
        <dbReference type="EMBL" id="TWT40646.1"/>
    </source>
</evidence>
<dbReference type="InterPro" id="IPR017850">
    <property type="entry name" value="Alkaline_phosphatase_core_sf"/>
</dbReference>
<protein>
    <submittedName>
        <fullName evidence="3">Arylsulfatase</fullName>
        <ecNumber evidence="3">3.1.6.1</ecNumber>
    </submittedName>
</protein>
<dbReference type="SUPFAM" id="SSF53649">
    <property type="entry name" value="Alkaline phosphatase-like"/>
    <property type="match status" value="1"/>
</dbReference>
<dbReference type="AlphaFoldDB" id="A0A5C5VPW3"/>
<dbReference type="PANTHER" id="PTHR43751">
    <property type="entry name" value="SULFATASE"/>
    <property type="match status" value="1"/>
</dbReference>
<dbReference type="Proteomes" id="UP000318995">
    <property type="component" value="Unassembled WGS sequence"/>
</dbReference>
<evidence type="ECO:0000259" key="2">
    <source>
        <dbReference type="Pfam" id="PF00884"/>
    </source>
</evidence>
<dbReference type="EC" id="3.1.6.1" evidence="3"/>
<gene>
    <name evidence="3" type="ORF">Pla111_32910</name>
</gene>
<dbReference type="RefSeq" id="WP_197525096.1">
    <property type="nucleotide sequence ID" value="NZ_SJPH01000011.1"/>
</dbReference>
<evidence type="ECO:0000256" key="1">
    <source>
        <dbReference type="SAM" id="SignalP"/>
    </source>
</evidence>
<evidence type="ECO:0000313" key="4">
    <source>
        <dbReference type="Proteomes" id="UP000318995"/>
    </source>
</evidence>
<keyword evidence="4" id="KW-1185">Reference proteome</keyword>
<sequence length="543" mass="61025" precursor="true">MVIRSVLPLLGFVWLANVAPAETSRPNLVFVLTDDHRRDFLGCYGNTAIETPHLDALAADGVLFENASVTSAICTPSRASYFLGQYERRHGVNFNSGTAMSMRAWAGSFPVLLREAGYFTGYVGKNHVAIGAHGYDTGLIEQSFDYWYGAHGHLHFYPKETHDVFRAAQSDTQVEVLTEGASVFLDRDADYLEGTAAFVDQRPEDQPFLLMVAFNLPHGASTSRMELRPEDDALYRTAYRDRLDTLPIPSTYVERAEIDEPKLPPDVAHVEFRQHGYDWVDQEASLRERVVRHYQTVTGIDRFLGRLRDVLREQGVADNTVIVFASDHGLLFGEHGLGGKALNYEPCLAIPMIVHDPRQPAERRGRREPALVQSIDVAPTLLDLADVTPPESMQGSSLQPLLEGDPSGWRTHAFSENLWSTYFGNPRCESVRGQRWKYIRYFANDRELYKDFDLSTVYLNNELNATNYRRWLTSSLRGESPDYEELFDLEADPDETTNLTSAPEHADVLDAMRRRCLAMAREAKGDLDAPPATVPLQFGSAGK</sequence>
<dbReference type="EMBL" id="SJPH01000011">
    <property type="protein sequence ID" value="TWT40646.1"/>
    <property type="molecule type" value="Genomic_DNA"/>
</dbReference>
<dbReference type="Gene3D" id="3.40.720.10">
    <property type="entry name" value="Alkaline Phosphatase, subunit A"/>
    <property type="match status" value="1"/>
</dbReference>
<keyword evidence="3" id="KW-0378">Hydrolase</keyword>
<dbReference type="InterPro" id="IPR052701">
    <property type="entry name" value="GAG_Ulvan_Degrading_Sulfatases"/>
</dbReference>
<feature type="domain" description="Sulfatase N-terminal" evidence="2">
    <location>
        <begin position="26"/>
        <end position="387"/>
    </location>
</feature>
<proteinExistence type="predicted"/>
<dbReference type="Pfam" id="PF00884">
    <property type="entry name" value="Sulfatase"/>
    <property type="match status" value="1"/>
</dbReference>
<feature type="signal peptide" evidence="1">
    <location>
        <begin position="1"/>
        <end position="21"/>
    </location>
</feature>
<keyword evidence="1" id="KW-0732">Signal</keyword>
<organism evidence="3 4">
    <name type="scientific">Botrimarina hoheduenensis</name>
    <dbReference type="NCBI Taxonomy" id="2528000"/>
    <lineage>
        <taxon>Bacteria</taxon>
        <taxon>Pseudomonadati</taxon>
        <taxon>Planctomycetota</taxon>
        <taxon>Planctomycetia</taxon>
        <taxon>Pirellulales</taxon>
        <taxon>Lacipirellulaceae</taxon>
        <taxon>Botrimarina</taxon>
    </lineage>
</organism>